<dbReference type="Proteomes" id="UP000029224">
    <property type="component" value="Unassembled WGS sequence"/>
</dbReference>
<evidence type="ECO:0000256" key="2">
    <source>
        <dbReference type="ARBA" id="ARBA00022723"/>
    </source>
</evidence>
<comment type="caution">
    <text evidence="10">The sequence shown here is derived from an EMBL/GenBank/DDBJ whole genome shotgun (WGS) entry which is preliminary data.</text>
</comment>
<comment type="cofactor">
    <cofactor evidence="1">
        <name>Fe(2+)</name>
        <dbReference type="ChEBI" id="CHEBI:29033"/>
    </cofactor>
</comment>
<keyword evidence="7" id="KW-0408">Iron</keyword>
<keyword evidence="6" id="KW-0560">Oxidoreductase</keyword>
<keyword evidence="8" id="KW-0234">DNA repair</keyword>
<accession>A0A090TCP4</accession>
<evidence type="ECO:0000256" key="7">
    <source>
        <dbReference type="ARBA" id="ARBA00023004"/>
    </source>
</evidence>
<proteinExistence type="predicted"/>
<dbReference type="InterPro" id="IPR037151">
    <property type="entry name" value="AlkB-like_sf"/>
</dbReference>
<evidence type="ECO:0000256" key="6">
    <source>
        <dbReference type="ARBA" id="ARBA00023002"/>
    </source>
</evidence>
<dbReference type="InterPro" id="IPR027450">
    <property type="entry name" value="AlkB-like"/>
</dbReference>
<organism evidence="10 11">
    <name type="scientific">Vibrio maritimus</name>
    <dbReference type="NCBI Taxonomy" id="990268"/>
    <lineage>
        <taxon>Bacteria</taxon>
        <taxon>Pseudomonadati</taxon>
        <taxon>Pseudomonadota</taxon>
        <taxon>Gammaproteobacteria</taxon>
        <taxon>Vibrionales</taxon>
        <taxon>Vibrionaceae</taxon>
        <taxon>Vibrio</taxon>
    </lineage>
</organism>
<dbReference type="GO" id="GO:0140097">
    <property type="term" value="F:catalytic activity, acting on DNA"/>
    <property type="evidence" value="ECO:0007669"/>
    <property type="project" value="UniProtKB-ARBA"/>
</dbReference>
<dbReference type="GO" id="GO:0016705">
    <property type="term" value="F:oxidoreductase activity, acting on paired donors, with incorporation or reduction of molecular oxygen"/>
    <property type="evidence" value="ECO:0007669"/>
    <property type="project" value="UniProtKB-ARBA"/>
</dbReference>
<gene>
    <name evidence="10" type="ORF">JCM19240_6859</name>
</gene>
<dbReference type="PANTHER" id="PTHR31212:SF4">
    <property type="entry name" value="ALPHA-KETOGLUTARATE-DEPENDENT DIOXYGENASE ALKB HOMOLOG 3"/>
    <property type="match status" value="1"/>
</dbReference>
<keyword evidence="3" id="KW-0227">DNA damage</keyword>
<dbReference type="GO" id="GO:0032451">
    <property type="term" value="F:demethylase activity"/>
    <property type="evidence" value="ECO:0007669"/>
    <property type="project" value="UniProtKB-ARBA"/>
</dbReference>
<keyword evidence="2" id="KW-0479">Metal-binding</keyword>
<dbReference type="AlphaFoldDB" id="A0A090TCP4"/>
<reference evidence="10 11" key="1">
    <citation type="submission" date="2014-09" db="EMBL/GenBank/DDBJ databases">
        <title>Vibrio maritimus JCM 19240. (C210) whole genome shotgun sequence.</title>
        <authorList>
            <person name="Sawabe T."/>
            <person name="Meirelles P."/>
            <person name="Nakanishi M."/>
            <person name="Sayaka M."/>
            <person name="Hattori M."/>
            <person name="Ohkuma M."/>
        </authorList>
    </citation>
    <scope>NUCLEOTIDE SEQUENCE [LARGE SCALE GENOMIC DNA]</scope>
    <source>
        <strain evidence="10 11">JCM 19240</strain>
    </source>
</reference>
<keyword evidence="4" id="KW-0460">Magnesium</keyword>
<sequence>MQKHQYEWQEIENGRLLYIEKLFDHDSAETVFNELQRALNWRQDNIRLFGKVHPIPRLQAWYGDASYRYSNLELEAQAWYPKLAELKILCEQYAQHRFNTVLANLYRDGQDSNGWHSDNEPELGTNPVIASLSFGGERRFLLKHKLTGEKLEFNLTSGSLLIMAGETQDHWQHTIPKTKRPVPPRINLTFRKVLVP</sequence>
<dbReference type="SUPFAM" id="SSF51197">
    <property type="entry name" value="Clavaminate synthase-like"/>
    <property type="match status" value="1"/>
</dbReference>
<evidence type="ECO:0000313" key="10">
    <source>
        <dbReference type="EMBL" id="GAL37681.1"/>
    </source>
</evidence>
<feature type="domain" description="Fe2OG dioxygenase" evidence="9">
    <location>
        <begin position="97"/>
        <end position="194"/>
    </location>
</feature>
<dbReference type="GO" id="GO:0006307">
    <property type="term" value="P:DNA alkylation repair"/>
    <property type="evidence" value="ECO:0007669"/>
    <property type="project" value="InterPro"/>
</dbReference>
<dbReference type="InterPro" id="IPR032854">
    <property type="entry name" value="ALKBH3"/>
</dbReference>
<dbReference type="FunFam" id="2.60.120.590:FF:000004">
    <property type="entry name" value="DNA oxidative demethylase ALKBH2"/>
    <property type="match status" value="1"/>
</dbReference>
<keyword evidence="11" id="KW-1185">Reference proteome</keyword>
<dbReference type="Pfam" id="PF13532">
    <property type="entry name" value="2OG-FeII_Oxy_2"/>
    <property type="match status" value="1"/>
</dbReference>
<reference evidence="10 11" key="2">
    <citation type="submission" date="2014-09" db="EMBL/GenBank/DDBJ databases">
        <authorList>
            <consortium name="NBRP consortium"/>
            <person name="Sawabe T."/>
            <person name="Meirelles P."/>
            <person name="Nakanishi M."/>
            <person name="Sayaka M."/>
            <person name="Hattori M."/>
            <person name="Ohkuma M."/>
        </authorList>
    </citation>
    <scope>NUCLEOTIDE SEQUENCE [LARGE SCALE GENOMIC DNA]</scope>
    <source>
        <strain evidence="10 11">JCM 19240</strain>
    </source>
</reference>
<dbReference type="Gene3D" id="2.60.120.590">
    <property type="entry name" value="Alpha-ketoglutarate-dependent dioxygenase AlkB-like"/>
    <property type="match status" value="1"/>
</dbReference>
<evidence type="ECO:0000256" key="1">
    <source>
        <dbReference type="ARBA" id="ARBA00001954"/>
    </source>
</evidence>
<evidence type="ECO:0000256" key="5">
    <source>
        <dbReference type="ARBA" id="ARBA00022964"/>
    </source>
</evidence>
<dbReference type="PANTHER" id="PTHR31212">
    <property type="entry name" value="ALPHA-KETOGLUTARATE-DEPENDENT DIOXYGENASE ALKB HOMOLOG 3"/>
    <property type="match status" value="1"/>
</dbReference>
<dbReference type="GO" id="GO:0016787">
    <property type="term" value="F:hydrolase activity"/>
    <property type="evidence" value="ECO:0007669"/>
    <property type="project" value="UniProtKB-ARBA"/>
</dbReference>
<dbReference type="InterPro" id="IPR005123">
    <property type="entry name" value="Oxoglu/Fe-dep_dioxygenase_dom"/>
</dbReference>
<name>A0A090TCP4_9VIBR</name>
<dbReference type="PROSITE" id="PS51471">
    <property type="entry name" value="FE2OG_OXY"/>
    <property type="match status" value="1"/>
</dbReference>
<dbReference type="GO" id="GO:0046872">
    <property type="term" value="F:metal ion binding"/>
    <property type="evidence" value="ECO:0007669"/>
    <property type="project" value="UniProtKB-KW"/>
</dbReference>
<protein>
    <submittedName>
        <fullName evidence="10">Alkylated DNA repair protein AlkB</fullName>
    </submittedName>
</protein>
<evidence type="ECO:0000313" key="11">
    <source>
        <dbReference type="Proteomes" id="UP000029224"/>
    </source>
</evidence>
<evidence type="ECO:0000256" key="4">
    <source>
        <dbReference type="ARBA" id="ARBA00022842"/>
    </source>
</evidence>
<keyword evidence="5" id="KW-0223">Dioxygenase</keyword>
<evidence type="ECO:0000259" key="9">
    <source>
        <dbReference type="PROSITE" id="PS51471"/>
    </source>
</evidence>
<evidence type="ECO:0000256" key="8">
    <source>
        <dbReference type="ARBA" id="ARBA00023204"/>
    </source>
</evidence>
<dbReference type="GO" id="GO:0051213">
    <property type="term" value="F:dioxygenase activity"/>
    <property type="evidence" value="ECO:0007669"/>
    <property type="project" value="UniProtKB-KW"/>
</dbReference>
<dbReference type="EMBL" id="BBMT01000019">
    <property type="protein sequence ID" value="GAL37681.1"/>
    <property type="molecule type" value="Genomic_DNA"/>
</dbReference>
<evidence type="ECO:0000256" key="3">
    <source>
        <dbReference type="ARBA" id="ARBA00022763"/>
    </source>
</evidence>